<protein>
    <submittedName>
        <fullName evidence="3">Glycosyltransferase family 1 protein</fullName>
    </submittedName>
</protein>
<feature type="domain" description="Glycosyl transferase family 1" evidence="1">
    <location>
        <begin position="203"/>
        <end position="326"/>
    </location>
</feature>
<dbReference type="InterPro" id="IPR001296">
    <property type="entry name" value="Glyco_trans_1"/>
</dbReference>
<keyword evidence="3" id="KW-0808">Transferase</keyword>
<dbReference type="InterPro" id="IPR028098">
    <property type="entry name" value="Glyco_trans_4-like_N"/>
</dbReference>
<dbReference type="Pfam" id="PF13579">
    <property type="entry name" value="Glyco_trans_4_4"/>
    <property type="match status" value="1"/>
</dbReference>
<sequence length="381" mass="44204">MVVEEVLEELMDKINILQFPIANTSGGITNYVLNNWRHIDRDRFHFDFATFSKKKLDFEETLTSQGCKVHYLSCYAEENEERFIEEMNHILEEGYDVIHLHTSYWKSFLAEKLALRHRVPRIIVHAHSTMVDKADEKERLIAIRHHQEQKKLFHRGLATDYWACSEAAADWLFGEQIPRERIILMRNAIDVRKFAFNLVLRRNYRQRLGLNDCLVLGHVGRFVHTKNHEFLIEVFRRVVSVYPQARLVLAGVGPMEEQIRQQVNDFGLGSSVIFLGAREDVHGIMQAMDLFLLPSHFEGLGIVLIEAQAAGLHCLASDKVPYEAKITGNLDFLPLKEEAWYAWVRQNAEKYHRGQTEEPITAAGYNIVSEIKRLEEGYGRS</sequence>
<dbReference type="Gene3D" id="3.40.50.2000">
    <property type="entry name" value="Glycogen Phosphorylase B"/>
    <property type="match status" value="2"/>
</dbReference>
<dbReference type="AlphaFoldDB" id="A0A5J5FWX0"/>
<dbReference type="PANTHER" id="PTHR12526:SF630">
    <property type="entry name" value="GLYCOSYLTRANSFERASE"/>
    <property type="match status" value="1"/>
</dbReference>
<evidence type="ECO:0000313" key="4">
    <source>
        <dbReference type="Proteomes" id="UP000367750"/>
    </source>
</evidence>
<accession>A0A5J5FWX0</accession>
<dbReference type="PANTHER" id="PTHR12526">
    <property type="entry name" value="GLYCOSYLTRANSFERASE"/>
    <property type="match status" value="1"/>
</dbReference>
<gene>
    <name evidence="3" type="ORF">F4V43_17115</name>
</gene>
<evidence type="ECO:0000313" key="3">
    <source>
        <dbReference type="EMBL" id="KAA8997973.1"/>
    </source>
</evidence>
<evidence type="ECO:0000259" key="1">
    <source>
        <dbReference type="Pfam" id="PF00534"/>
    </source>
</evidence>
<dbReference type="GO" id="GO:0016757">
    <property type="term" value="F:glycosyltransferase activity"/>
    <property type="evidence" value="ECO:0007669"/>
    <property type="project" value="InterPro"/>
</dbReference>
<dbReference type="Pfam" id="PF00534">
    <property type="entry name" value="Glycos_transf_1"/>
    <property type="match status" value="1"/>
</dbReference>
<feature type="domain" description="Glycosyltransferase subfamily 4-like N-terminal" evidence="2">
    <location>
        <begin position="26"/>
        <end position="187"/>
    </location>
</feature>
<proteinExistence type="predicted"/>
<comment type="caution">
    <text evidence="3">The sequence shown here is derived from an EMBL/GenBank/DDBJ whole genome shotgun (WGS) entry which is preliminary data.</text>
</comment>
<name>A0A5J5FWX0_9BACL</name>
<dbReference type="EMBL" id="VYKK01000028">
    <property type="protein sequence ID" value="KAA8997973.1"/>
    <property type="molecule type" value="Genomic_DNA"/>
</dbReference>
<reference evidence="3 4" key="1">
    <citation type="submission" date="2019-09" db="EMBL/GenBank/DDBJ databases">
        <title>Bacillus ochoae sp. nov., Paenibacillus whitsoniae sp. nov., Paenibacillus spiritus sp. nov. Isolated from the Mars Exploration Rover during spacecraft assembly.</title>
        <authorList>
            <person name="Seuylemezian A."/>
            <person name="Vaishampayan P."/>
        </authorList>
    </citation>
    <scope>NUCLEOTIDE SEQUENCE [LARGE SCALE GENOMIC DNA]</scope>
    <source>
        <strain evidence="3 4">MER_111</strain>
    </source>
</reference>
<organism evidence="3 4">
    <name type="scientific">Paenibacillus spiritus</name>
    <dbReference type="NCBI Taxonomy" id="2496557"/>
    <lineage>
        <taxon>Bacteria</taxon>
        <taxon>Bacillati</taxon>
        <taxon>Bacillota</taxon>
        <taxon>Bacilli</taxon>
        <taxon>Bacillales</taxon>
        <taxon>Paenibacillaceae</taxon>
        <taxon>Paenibacillus</taxon>
    </lineage>
</organism>
<dbReference type="SUPFAM" id="SSF53756">
    <property type="entry name" value="UDP-Glycosyltransferase/glycogen phosphorylase"/>
    <property type="match status" value="1"/>
</dbReference>
<dbReference type="OrthoDB" id="9804196at2"/>
<evidence type="ECO:0000259" key="2">
    <source>
        <dbReference type="Pfam" id="PF13579"/>
    </source>
</evidence>
<keyword evidence="4" id="KW-1185">Reference proteome</keyword>
<dbReference type="Proteomes" id="UP000367750">
    <property type="component" value="Unassembled WGS sequence"/>
</dbReference>